<feature type="domain" description="Inosine/uridine-preferring nucleoside hydrolase" evidence="4">
    <location>
        <begin position="14"/>
        <end position="328"/>
    </location>
</feature>
<dbReference type="PANTHER" id="PTHR12304">
    <property type="entry name" value="INOSINE-URIDINE PREFERRING NUCLEOSIDE HYDROLASE"/>
    <property type="match status" value="1"/>
</dbReference>
<dbReference type="EMBL" id="LN890536">
    <property type="protein sequence ID" value="CUS24133.1"/>
    <property type="molecule type" value="Genomic_DNA"/>
</dbReference>
<dbReference type="SUPFAM" id="SSF53590">
    <property type="entry name" value="Nucleoside hydrolase"/>
    <property type="match status" value="1"/>
</dbReference>
<dbReference type="GO" id="GO:0008477">
    <property type="term" value="F:purine nucleosidase activity"/>
    <property type="evidence" value="ECO:0007669"/>
    <property type="project" value="TreeGrafter"/>
</dbReference>
<dbReference type="GO" id="GO:0006152">
    <property type="term" value="P:purine nucleoside catabolic process"/>
    <property type="evidence" value="ECO:0007669"/>
    <property type="project" value="TreeGrafter"/>
</dbReference>
<organism evidence="5 6">
    <name type="scientific">Lachancea quebecensis</name>
    <dbReference type="NCBI Taxonomy" id="1654605"/>
    <lineage>
        <taxon>Eukaryota</taxon>
        <taxon>Fungi</taxon>
        <taxon>Dikarya</taxon>
        <taxon>Ascomycota</taxon>
        <taxon>Saccharomycotina</taxon>
        <taxon>Saccharomycetes</taxon>
        <taxon>Saccharomycetales</taxon>
        <taxon>Saccharomycetaceae</taxon>
        <taxon>Lachancea</taxon>
    </lineage>
</organism>
<dbReference type="InterPro" id="IPR023186">
    <property type="entry name" value="IUNH"/>
</dbReference>
<sequence>MTITQGSSSDRIPIWLDCDPGHDDAVGILMGVFLPQFELLGISASYGNAAPKKTAYNTLSLLTAMGKSRDIPVYAGAQKPWVREARYAPDIHGESGLDGTTLLPTPNVPLRTDMSYLCAMEKAIEAHAGRISIVSTGSLTSVATLLKQKPHLKPKIKFISIMGGGFHQGNSNLNGTAEFNIWIDPQAANSLFRDPAISHKCILVPLDLTHKAIATKTVEERVLGDGSSDLRRLYYELFLFFGRTYENAQGFEAGPPVHDPLTLMPLLQFYGLENCEDVGFAYKRLDLLAVEDESDRNLGQTKVLYEHSPESSQGTIVGFELNIDHFWNQFLSALDSASINSPL</sequence>
<evidence type="ECO:0000256" key="2">
    <source>
        <dbReference type="ARBA" id="ARBA00022801"/>
    </source>
</evidence>
<dbReference type="PANTHER" id="PTHR12304:SF4">
    <property type="entry name" value="URIDINE NUCLEOSIDASE"/>
    <property type="match status" value="1"/>
</dbReference>
<evidence type="ECO:0000256" key="1">
    <source>
        <dbReference type="ARBA" id="ARBA00009176"/>
    </source>
</evidence>
<evidence type="ECO:0000259" key="4">
    <source>
        <dbReference type="Pfam" id="PF01156"/>
    </source>
</evidence>
<dbReference type="CDD" id="cd02651">
    <property type="entry name" value="nuc_hydro_IU_UC_XIUA"/>
    <property type="match status" value="1"/>
</dbReference>
<dbReference type="InterPro" id="IPR036452">
    <property type="entry name" value="Ribo_hydro-like"/>
</dbReference>
<dbReference type="Gene3D" id="3.90.245.10">
    <property type="entry name" value="Ribonucleoside hydrolase-like"/>
    <property type="match status" value="1"/>
</dbReference>
<keyword evidence="2" id="KW-0378">Hydrolase</keyword>
<dbReference type="AlphaFoldDB" id="A0A0P1KWC3"/>
<reference evidence="6" key="1">
    <citation type="submission" date="2015-10" db="EMBL/GenBank/DDBJ databases">
        <authorList>
            <person name="Devillers H."/>
        </authorList>
    </citation>
    <scope>NUCLEOTIDE SEQUENCE [LARGE SCALE GENOMIC DNA]</scope>
</reference>
<dbReference type="InterPro" id="IPR001910">
    <property type="entry name" value="Inosine/uridine_hydrolase_dom"/>
</dbReference>
<dbReference type="Proteomes" id="UP000236544">
    <property type="component" value="Unassembled WGS sequence"/>
</dbReference>
<accession>A0A0P1KWC3</accession>
<name>A0A0P1KWC3_9SACH</name>
<protein>
    <submittedName>
        <fullName evidence="5">LAQU0S14e00870g1_1</fullName>
    </submittedName>
</protein>
<dbReference type="GO" id="GO:0005829">
    <property type="term" value="C:cytosol"/>
    <property type="evidence" value="ECO:0007669"/>
    <property type="project" value="TreeGrafter"/>
</dbReference>
<proteinExistence type="inferred from homology"/>
<keyword evidence="3" id="KW-0326">Glycosidase</keyword>
<evidence type="ECO:0000256" key="3">
    <source>
        <dbReference type="ARBA" id="ARBA00023295"/>
    </source>
</evidence>
<dbReference type="Pfam" id="PF01156">
    <property type="entry name" value="IU_nuc_hydro"/>
    <property type="match status" value="1"/>
</dbReference>
<evidence type="ECO:0000313" key="5">
    <source>
        <dbReference type="EMBL" id="CUS24133.1"/>
    </source>
</evidence>
<gene>
    <name evidence="5" type="ORF">LAQU0_S14e00870g</name>
</gene>
<comment type="similarity">
    <text evidence="1">Belongs to the IUNH family.</text>
</comment>
<keyword evidence="6" id="KW-1185">Reference proteome</keyword>
<evidence type="ECO:0000313" key="6">
    <source>
        <dbReference type="Proteomes" id="UP000236544"/>
    </source>
</evidence>
<dbReference type="OrthoDB" id="432381at2759"/>